<evidence type="ECO:0000259" key="12">
    <source>
        <dbReference type="PROSITE" id="PS50972"/>
    </source>
</evidence>
<dbReference type="EMBL" id="JACCEV010000003">
    <property type="protein sequence ID" value="NYT86352.1"/>
    <property type="molecule type" value="Genomic_DNA"/>
</dbReference>
<dbReference type="OrthoDB" id="9811744at2"/>
<comment type="catalytic activity">
    <reaction evidence="1">
        <text>(7,8-dihydropterin-6-yl)methyl diphosphate + 4-aminobenzoate = 7,8-dihydropteroate + diphosphate</text>
        <dbReference type="Rhea" id="RHEA:19949"/>
        <dbReference type="ChEBI" id="CHEBI:17836"/>
        <dbReference type="ChEBI" id="CHEBI:17839"/>
        <dbReference type="ChEBI" id="CHEBI:33019"/>
        <dbReference type="ChEBI" id="CHEBI:72950"/>
        <dbReference type="EC" id="2.5.1.15"/>
    </reaction>
</comment>
<reference evidence="13 14" key="1">
    <citation type="submission" date="2020-07" db="EMBL/GenBank/DDBJ databases">
        <title>Taxonomic revisions and descriptions of new bacterial species based on genomic comparisons in the high-G+C-content subgroup of the family Alcaligenaceae.</title>
        <authorList>
            <person name="Szabo A."/>
            <person name="Felfoldi T."/>
        </authorList>
    </citation>
    <scope>NUCLEOTIDE SEQUENCE [LARGE SCALE GENOMIC DNA]</scope>
    <source>
        <strain evidence="13 14">DSM 25667</strain>
    </source>
</reference>
<dbReference type="InterPro" id="IPR045031">
    <property type="entry name" value="DHP_synth-like"/>
</dbReference>
<evidence type="ECO:0000313" key="14">
    <source>
        <dbReference type="Proteomes" id="UP000554144"/>
    </source>
</evidence>
<dbReference type="NCBIfam" id="TIGR01496">
    <property type="entry name" value="DHPS"/>
    <property type="match status" value="1"/>
</dbReference>
<dbReference type="RefSeq" id="WP_130040331.1">
    <property type="nucleotide sequence ID" value="NZ_JACCEV010000003.1"/>
</dbReference>
<evidence type="ECO:0000256" key="5">
    <source>
        <dbReference type="ARBA" id="ARBA00012458"/>
    </source>
</evidence>
<dbReference type="InterPro" id="IPR000489">
    <property type="entry name" value="Pterin-binding_dom"/>
</dbReference>
<dbReference type="GO" id="GO:0046872">
    <property type="term" value="F:metal ion binding"/>
    <property type="evidence" value="ECO:0007669"/>
    <property type="project" value="UniProtKB-KW"/>
</dbReference>
<dbReference type="EC" id="2.5.1.15" evidence="5"/>
<evidence type="ECO:0000256" key="8">
    <source>
        <dbReference type="ARBA" id="ARBA00022723"/>
    </source>
</evidence>
<keyword evidence="14" id="KW-1185">Reference proteome</keyword>
<dbReference type="GO" id="GO:0004156">
    <property type="term" value="F:dihydropteroate synthase activity"/>
    <property type="evidence" value="ECO:0007669"/>
    <property type="project" value="UniProtKB-EC"/>
</dbReference>
<sequence length="280" mass="30593">MSPSMLCGRFELHLERPFIMGIVNVTPDSFSDGDQHFEADEAIAHARLLIEQGADILDIGGESTRPGADPVSVQEELKRILPVIEALRSADIPLSIDTFKPEVMRKALDAGADLINDIYGFRQPGALEAVADSNCGLCIMHMQGEPKTMQHTPRYDDVLRDVEQFLHERLAVMLAAGVNKRRISLDPGFGFGKTPEQNYLLLRRLQELDSQGCPWLVGLSRKSMIGHVTGRVPAERVAGSIAAALAAVARGAHIIRVHDVAATLDAIKVQNAIEHGAFYD</sequence>
<dbReference type="PANTHER" id="PTHR20941:SF1">
    <property type="entry name" value="FOLIC ACID SYNTHESIS PROTEIN FOL1"/>
    <property type="match status" value="1"/>
</dbReference>
<dbReference type="InterPro" id="IPR011005">
    <property type="entry name" value="Dihydropteroate_synth-like_sf"/>
</dbReference>
<evidence type="ECO:0000313" key="13">
    <source>
        <dbReference type="EMBL" id="NYT86352.1"/>
    </source>
</evidence>
<dbReference type="PANTHER" id="PTHR20941">
    <property type="entry name" value="FOLATE SYNTHESIS PROTEINS"/>
    <property type="match status" value="1"/>
</dbReference>
<gene>
    <name evidence="13" type="primary">folP</name>
    <name evidence="13" type="ORF">H0A62_12120</name>
</gene>
<dbReference type="PROSITE" id="PS00793">
    <property type="entry name" value="DHPS_2"/>
    <property type="match status" value="1"/>
</dbReference>
<feature type="domain" description="Pterin-binding" evidence="12">
    <location>
        <begin position="17"/>
        <end position="268"/>
    </location>
</feature>
<evidence type="ECO:0000256" key="7">
    <source>
        <dbReference type="ARBA" id="ARBA00022679"/>
    </source>
</evidence>
<dbReference type="InterPro" id="IPR006390">
    <property type="entry name" value="DHP_synth_dom"/>
</dbReference>
<keyword evidence="9" id="KW-0460">Magnesium</keyword>
<comment type="caution">
    <text evidence="13">The sequence shown here is derived from an EMBL/GenBank/DDBJ whole genome shotgun (WGS) entry which is preliminary data.</text>
</comment>
<dbReference type="FunFam" id="3.20.20.20:FF:000006">
    <property type="entry name" value="Dihydropteroate synthase"/>
    <property type="match status" value="1"/>
</dbReference>
<evidence type="ECO:0000256" key="4">
    <source>
        <dbReference type="ARBA" id="ARBA00009503"/>
    </source>
</evidence>
<dbReference type="Pfam" id="PF00809">
    <property type="entry name" value="Pterin_bind"/>
    <property type="match status" value="1"/>
</dbReference>
<evidence type="ECO:0000256" key="9">
    <source>
        <dbReference type="ARBA" id="ARBA00022842"/>
    </source>
</evidence>
<keyword evidence="8" id="KW-0479">Metal-binding</keyword>
<keyword evidence="10" id="KW-0289">Folate biosynthesis</keyword>
<organism evidence="13 14">
    <name type="scientific">Pollutimonas harenae</name>
    <dbReference type="NCBI Taxonomy" id="657015"/>
    <lineage>
        <taxon>Bacteria</taxon>
        <taxon>Pseudomonadati</taxon>
        <taxon>Pseudomonadota</taxon>
        <taxon>Betaproteobacteria</taxon>
        <taxon>Burkholderiales</taxon>
        <taxon>Alcaligenaceae</taxon>
        <taxon>Pollutimonas</taxon>
    </lineage>
</organism>
<evidence type="ECO:0000256" key="6">
    <source>
        <dbReference type="ARBA" id="ARBA00016919"/>
    </source>
</evidence>
<evidence type="ECO:0000256" key="1">
    <source>
        <dbReference type="ARBA" id="ARBA00000012"/>
    </source>
</evidence>
<accession>A0A853H243</accession>
<dbReference type="SUPFAM" id="SSF51717">
    <property type="entry name" value="Dihydropteroate synthetase-like"/>
    <property type="match status" value="1"/>
</dbReference>
<evidence type="ECO:0000256" key="2">
    <source>
        <dbReference type="ARBA" id="ARBA00001946"/>
    </source>
</evidence>
<name>A0A853H243_9BURK</name>
<comment type="pathway">
    <text evidence="3">Cofactor biosynthesis; tetrahydrofolate biosynthesis; 7,8-dihydrofolate from 2-amino-4-hydroxy-6-hydroxymethyl-7,8-dihydropteridine diphosphate and 4-aminobenzoate: step 1/2.</text>
</comment>
<dbReference type="GO" id="GO:0005829">
    <property type="term" value="C:cytosol"/>
    <property type="evidence" value="ECO:0007669"/>
    <property type="project" value="TreeGrafter"/>
</dbReference>
<dbReference type="CDD" id="cd00739">
    <property type="entry name" value="DHPS"/>
    <property type="match status" value="1"/>
</dbReference>
<evidence type="ECO:0000256" key="10">
    <source>
        <dbReference type="ARBA" id="ARBA00022909"/>
    </source>
</evidence>
<comment type="similarity">
    <text evidence="4">Belongs to the DHPS family.</text>
</comment>
<keyword evidence="7 13" id="KW-0808">Transferase</keyword>
<dbReference type="PROSITE" id="PS50972">
    <property type="entry name" value="PTERIN_BINDING"/>
    <property type="match status" value="1"/>
</dbReference>
<proteinExistence type="inferred from homology"/>
<dbReference type="GO" id="GO:0046654">
    <property type="term" value="P:tetrahydrofolate biosynthetic process"/>
    <property type="evidence" value="ECO:0007669"/>
    <property type="project" value="TreeGrafter"/>
</dbReference>
<evidence type="ECO:0000256" key="3">
    <source>
        <dbReference type="ARBA" id="ARBA00004763"/>
    </source>
</evidence>
<dbReference type="AlphaFoldDB" id="A0A853H243"/>
<evidence type="ECO:0000256" key="11">
    <source>
        <dbReference type="ARBA" id="ARBA00030193"/>
    </source>
</evidence>
<dbReference type="Proteomes" id="UP000554144">
    <property type="component" value="Unassembled WGS sequence"/>
</dbReference>
<dbReference type="GO" id="GO:0046656">
    <property type="term" value="P:folic acid biosynthetic process"/>
    <property type="evidence" value="ECO:0007669"/>
    <property type="project" value="UniProtKB-KW"/>
</dbReference>
<protein>
    <recommendedName>
        <fullName evidence="6">Dihydropteroate synthase</fullName>
        <ecNumber evidence="5">2.5.1.15</ecNumber>
    </recommendedName>
    <alternativeName>
        <fullName evidence="11">Dihydropteroate pyrophosphorylase</fullName>
    </alternativeName>
</protein>
<comment type="cofactor">
    <cofactor evidence="2">
        <name>Mg(2+)</name>
        <dbReference type="ChEBI" id="CHEBI:18420"/>
    </cofactor>
</comment>
<dbReference type="Gene3D" id="3.20.20.20">
    <property type="entry name" value="Dihydropteroate synthase-like"/>
    <property type="match status" value="1"/>
</dbReference>